<accession>A0A1R0X2L0</accession>
<proteinExistence type="predicted"/>
<reference evidence="6 7" key="1">
    <citation type="submission" date="2016-10" db="EMBL/GenBank/DDBJ databases">
        <title>Paenibacillus species isolates.</title>
        <authorList>
            <person name="Beno S.M."/>
        </authorList>
    </citation>
    <scope>NUCLEOTIDE SEQUENCE [LARGE SCALE GENOMIC DNA]</scope>
    <source>
        <strain evidence="6 7">FSL H7-0604</strain>
    </source>
</reference>
<dbReference type="Gene3D" id="3.40.190.10">
    <property type="entry name" value="Periplasmic binding protein-like II"/>
    <property type="match status" value="2"/>
</dbReference>
<name>A0A1R0X2L0_9BACL</name>
<dbReference type="Pfam" id="PF01547">
    <property type="entry name" value="SBP_bac_1"/>
    <property type="match status" value="1"/>
</dbReference>
<dbReference type="GeneID" id="31570750"/>
<dbReference type="InterPro" id="IPR006059">
    <property type="entry name" value="SBP"/>
</dbReference>
<protein>
    <submittedName>
        <fullName evidence="6">ABC transporter substrate-binding protein</fullName>
    </submittedName>
</protein>
<dbReference type="InterPro" id="IPR050490">
    <property type="entry name" value="Bact_solute-bd_prot1"/>
</dbReference>
<evidence type="ECO:0000256" key="4">
    <source>
        <dbReference type="ARBA" id="ARBA00023139"/>
    </source>
</evidence>
<organism evidence="6 7">
    <name type="scientific">Paenibacillus odorifer</name>
    <dbReference type="NCBI Taxonomy" id="189426"/>
    <lineage>
        <taxon>Bacteria</taxon>
        <taxon>Bacillati</taxon>
        <taxon>Bacillota</taxon>
        <taxon>Bacilli</taxon>
        <taxon>Bacillales</taxon>
        <taxon>Paenibacillaceae</taxon>
        <taxon>Paenibacillus</taxon>
    </lineage>
</organism>
<keyword evidence="1" id="KW-1003">Cell membrane</keyword>
<evidence type="ECO:0000256" key="3">
    <source>
        <dbReference type="ARBA" id="ARBA00023136"/>
    </source>
</evidence>
<dbReference type="PANTHER" id="PTHR43649:SF33">
    <property type="entry name" value="POLYGALACTURONAN_RHAMNOGALACTURONAN-BINDING PROTEIN YTCQ"/>
    <property type="match status" value="1"/>
</dbReference>
<keyword evidence="5" id="KW-0449">Lipoprotein</keyword>
<comment type="caution">
    <text evidence="6">The sequence shown here is derived from an EMBL/GenBank/DDBJ whole genome shotgun (WGS) entry which is preliminary data.</text>
</comment>
<gene>
    <name evidence="6" type="ORF">BJP51_25465</name>
</gene>
<dbReference type="PANTHER" id="PTHR43649">
    <property type="entry name" value="ARABINOSE-BINDING PROTEIN-RELATED"/>
    <property type="match status" value="1"/>
</dbReference>
<evidence type="ECO:0000313" key="6">
    <source>
        <dbReference type="EMBL" id="OMD27258.1"/>
    </source>
</evidence>
<evidence type="ECO:0000313" key="7">
    <source>
        <dbReference type="Proteomes" id="UP000187465"/>
    </source>
</evidence>
<keyword evidence="4" id="KW-0564">Palmitate</keyword>
<keyword evidence="3" id="KW-0472">Membrane</keyword>
<evidence type="ECO:0000256" key="5">
    <source>
        <dbReference type="ARBA" id="ARBA00023288"/>
    </source>
</evidence>
<dbReference type="RefSeq" id="WP_051491642.1">
    <property type="nucleotide sequence ID" value="NZ_CP009428.1"/>
</dbReference>
<sequence>MKKQQKNRIYRTITVILLVTTLLASLTACKGNSGINSVETEPGEFNKEGLPIVDKPVTLKVLTVRWVSMGDSFTENQWLKDLEKNTNVKIEWQVMSSNDWSERKSIMLASGTLPDIILGSQTFGDADIVNNLSLFRPLDDYIEHNMPNLKAAMEETPEMKKISTFPDGKIYSLPARLPSRPKSSRQPVINKTWLDKLGLKVPDTIDDLYNVLKAFKEQDPNGNGKQDEIPFIELSNDLISPFGIADLNNNFMVVKDGNAVYYPISEEYKEGLKWESKLFKDGLLDKEVFTQDETMRSAKFLNPDAPIVGFSYQWTPDAMFGKWSDQYVTIPPIAGPDGKRYTVGNPYGMNLERNELLITISCKYPEIAARWADQFYTNEASIQNFWGAIGTVIKKNDNGTYTLMDPPTGTSADAWYWEQSLRDFGPKYVSPAFEKTIFLNPKTGDGLKLQLDKLGSDYTTPPFPNVMYTAEEFQELPTLTTDIDSYVNTMRAQFIISGDIDEQWDDYVKQLRGMGLEKMVKIRTDAFSRYIGVE</sequence>
<dbReference type="SUPFAM" id="SSF53850">
    <property type="entry name" value="Periplasmic binding protein-like II"/>
    <property type="match status" value="1"/>
</dbReference>
<dbReference type="AlphaFoldDB" id="A0A1R0X2L0"/>
<dbReference type="PROSITE" id="PS51257">
    <property type="entry name" value="PROKAR_LIPOPROTEIN"/>
    <property type="match status" value="1"/>
</dbReference>
<dbReference type="Proteomes" id="UP000187465">
    <property type="component" value="Unassembled WGS sequence"/>
</dbReference>
<evidence type="ECO:0000256" key="1">
    <source>
        <dbReference type="ARBA" id="ARBA00022475"/>
    </source>
</evidence>
<dbReference type="EMBL" id="MKQP01000037">
    <property type="protein sequence ID" value="OMD27258.1"/>
    <property type="molecule type" value="Genomic_DNA"/>
</dbReference>
<keyword evidence="2" id="KW-0732">Signal</keyword>
<evidence type="ECO:0000256" key="2">
    <source>
        <dbReference type="ARBA" id="ARBA00022729"/>
    </source>
</evidence>